<gene>
    <name evidence="2" type="ORF">NHX12_002601</name>
</gene>
<reference evidence="2" key="1">
    <citation type="submission" date="2022-07" db="EMBL/GenBank/DDBJ databases">
        <title>Chromosome-level genome of Muraenolepis orangiensis.</title>
        <authorList>
            <person name="Kim J."/>
        </authorList>
    </citation>
    <scope>NUCLEOTIDE SEQUENCE</scope>
    <source>
        <strain evidence="2">KU_S4_2022</strain>
        <tissue evidence="2">Muscle</tissue>
    </source>
</reference>
<feature type="region of interest" description="Disordered" evidence="1">
    <location>
        <begin position="36"/>
        <end position="72"/>
    </location>
</feature>
<protein>
    <submittedName>
        <fullName evidence="2">Uncharacterized protein</fullName>
    </submittedName>
</protein>
<organism evidence="2 3">
    <name type="scientific">Muraenolepis orangiensis</name>
    <name type="common">Patagonian moray cod</name>
    <dbReference type="NCBI Taxonomy" id="630683"/>
    <lineage>
        <taxon>Eukaryota</taxon>
        <taxon>Metazoa</taxon>
        <taxon>Chordata</taxon>
        <taxon>Craniata</taxon>
        <taxon>Vertebrata</taxon>
        <taxon>Euteleostomi</taxon>
        <taxon>Actinopterygii</taxon>
        <taxon>Neopterygii</taxon>
        <taxon>Teleostei</taxon>
        <taxon>Neoteleostei</taxon>
        <taxon>Acanthomorphata</taxon>
        <taxon>Zeiogadaria</taxon>
        <taxon>Gadariae</taxon>
        <taxon>Gadiformes</taxon>
        <taxon>Muraenolepidoidei</taxon>
        <taxon>Muraenolepididae</taxon>
        <taxon>Muraenolepis</taxon>
    </lineage>
</organism>
<feature type="compositionally biased region" description="Low complexity" evidence="1">
    <location>
        <begin position="1"/>
        <end position="18"/>
    </location>
</feature>
<proteinExistence type="predicted"/>
<accession>A0A9Q0E153</accession>
<feature type="region of interest" description="Disordered" evidence="1">
    <location>
        <begin position="121"/>
        <end position="156"/>
    </location>
</feature>
<dbReference type="OrthoDB" id="8062037at2759"/>
<evidence type="ECO:0000313" key="2">
    <source>
        <dbReference type="EMBL" id="KAJ3596192.1"/>
    </source>
</evidence>
<dbReference type="Proteomes" id="UP001148018">
    <property type="component" value="Unassembled WGS sequence"/>
</dbReference>
<name>A0A9Q0E153_9TELE</name>
<dbReference type="AlphaFoldDB" id="A0A9Q0E153"/>
<sequence>MEDLGSYLSDLGSYLSDPDSPDRMNQACFLFDEFDDTTVPETPSPRGASGVGVVDGSPSGGAVRRSKRRRGQHGEALLENLLGSGSPSEAHCNLALGGGRLGPPLPSGRFLDGLLESVSRPPLETRPVSGVRRAGRPRGQTRTSGPGAAVQRPPATSLGGASLSFLTAEEKLWVDGELTGPPTGQLEVVCFSDEEDAVIRSLQLEEDEAMARSLQDQFDREETRPHQRVNHHLSHENRTEEPHIDLQNCTEEPHIDLKNRTEEPHIDLQNRTEELRIDLKNRTEEPHIDLQNPTLT</sequence>
<comment type="caution">
    <text evidence="2">The sequence shown here is derived from an EMBL/GenBank/DDBJ whole genome shotgun (WGS) entry which is preliminary data.</text>
</comment>
<feature type="compositionally biased region" description="Low complexity" evidence="1">
    <location>
        <begin position="47"/>
        <end position="63"/>
    </location>
</feature>
<feature type="compositionally biased region" description="Basic and acidic residues" evidence="1">
    <location>
        <begin position="233"/>
        <end position="243"/>
    </location>
</feature>
<feature type="region of interest" description="Disordered" evidence="1">
    <location>
        <begin position="1"/>
        <end position="20"/>
    </location>
</feature>
<evidence type="ECO:0000313" key="3">
    <source>
        <dbReference type="Proteomes" id="UP001148018"/>
    </source>
</evidence>
<evidence type="ECO:0000256" key="1">
    <source>
        <dbReference type="SAM" id="MobiDB-lite"/>
    </source>
</evidence>
<keyword evidence="3" id="KW-1185">Reference proteome</keyword>
<feature type="region of interest" description="Disordered" evidence="1">
    <location>
        <begin position="219"/>
        <end position="243"/>
    </location>
</feature>
<dbReference type="EMBL" id="JANIIK010000110">
    <property type="protein sequence ID" value="KAJ3596192.1"/>
    <property type="molecule type" value="Genomic_DNA"/>
</dbReference>